<protein>
    <submittedName>
        <fullName evidence="3">Uncharacterized protein</fullName>
    </submittedName>
</protein>
<comment type="caution">
    <text evidence="3">The sequence shown here is derived from an EMBL/GenBank/DDBJ whole genome shotgun (WGS) entry which is preliminary data.</text>
</comment>
<evidence type="ECO:0000313" key="3">
    <source>
        <dbReference type="EMBL" id="TDG24025.1"/>
    </source>
</evidence>
<keyword evidence="2" id="KW-0472">Membrane</keyword>
<dbReference type="AlphaFoldDB" id="A0A4R5MBT8"/>
<dbReference type="Proteomes" id="UP000295722">
    <property type="component" value="Unassembled WGS sequence"/>
</dbReference>
<organism evidence="3 4">
    <name type="scientific">Paraburkholderia silviterrae</name>
    <dbReference type="NCBI Taxonomy" id="2528715"/>
    <lineage>
        <taxon>Bacteria</taxon>
        <taxon>Pseudomonadati</taxon>
        <taxon>Pseudomonadota</taxon>
        <taxon>Betaproteobacteria</taxon>
        <taxon>Burkholderiales</taxon>
        <taxon>Burkholderiaceae</taxon>
        <taxon>Paraburkholderia</taxon>
    </lineage>
</organism>
<feature type="transmembrane region" description="Helical" evidence="2">
    <location>
        <begin position="6"/>
        <end position="27"/>
    </location>
</feature>
<keyword evidence="2" id="KW-0812">Transmembrane</keyword>
<dbReference type="OrthoDB" id="9889873at2"/>
<dbReference type="EMBL" id="SMRP01000004">
    <property type="protein sequence ID" value="TDG24025.1"/>
    <property type="molecule type" value="Genomic_DNA"/>
</dbReference>
<evidence type="ECO:0000256" key="1">
    <source>
        <dbReference type="SAM" id="MobiDB-lite"/>
    </source>
</evidence>
<dbReference type="RefSeq" id="WP_133194877.1">
    <property type="nucleotide sequence ID" value="NZ_JBHUCW010000018.1"/>
</dbReference>
<proteinExistence type="predicted"/>
<evidence type="ECO:0000313" key="4">
    <source>
        <dbReference type="Proteomes" id="UP000295722"/>
    </source>
</evidence>
<evidence type="ECO:0000256" key="2">
    <source>
        <dbReference type="SAM" id="Phobius"/>
    </source>
</evidence>
<accession>A0A4R5MBT8</accession>
<sequence>MEFEFSWMAYFLSLFALMVCSIALTLLCPGAGKREDGVARERGADSAPSTEEAAHGASQPCDRGTLPAHPGDDA</sequence>
<keyword evidence="4" id="KW-1185">Reference proteome</keyword>
<name>A0A4R5MBT8_9BURK</name>
<reference evidence="3 4" key="1">
    <citation type="submission" date="2019-03" db="EMBL/GenBank/DDBJ databases">
        <title>Paraburkholderia sp. 4M-K11, isolated from subtropical forest soil.</title>
        <authorList>
            <person name="Gao Z.-H."/>
            <person name="Qiu L.-H."/>
        </authorList>
    </citation>
    <scope>NUCLEOTIDE SEQUENCE [LARGE SCALE GENOMIC DNA]</scope>
    <source>
        <strain evidence="3 4">4M-K11</strain>
    </source>
</reference>
<feature type="region of interest" description="Disordered" evidence="1">
    <location>
        <begin position="36"/>
        <end position="74"/>
    </location>
</feature>
<gene>
    <name evidence="3" type="ORF">EYW47_10950</name>
</gene>
<keyword evidence="2" id="KW-1133">Transmembrane helix</keyword>